<dbReference type="InterPro" id="IPR011049">
    <property type="entry name" value="Serralysin-like_metalloprot_C"/>
</dbReference>
<evidence type="ECO:0000313" key="6">
    <source>
        <dbReference type="Proteomes" id="UP000231094"/>
    </source>
</evidence>
<evidence type="ECO:0000256" key="2">
    <source>
        <dbReference type="ARBA" id="ARBA00022927"/>
    </source>
</evidence>
<evidence type="ECO:0000259" key="4">
    <source>
        <dbReference type="Pfam" id="PF05662"/>
    </source>
</evidence>
<feature type="domain" description="Trimeric autotransporter adhesin YadA-like stalk" evidence="4">
    <location>
        <begin position="4"/>
        <end position="38"/>
    </location>
</feature>
<evidence type="ECO:0008006" key="7">
    <source>
        <dbReference type="Google" id="ProtNLM"/>
    </source>
</evidence>
<reference evidence="5 6" key="1">
    <citation type="journal article" date="2017" name="MBio">
        <title>Type VI secretion-mediated competition in the bee gut microbiome.</title>
        <authorList>
            <person name="Steele M.I."/>
            <person name="Kwong W.K."/>
            <person name="Powell J.E."/>
            <person name="Whiteley M."/>
            <person name="Moran N.A."/>
        </authorList>
    </citation>
    <scope>NUCLEOTIDE SEQUENCE [LARGE SCALE GENOMIC DNA]</scope>
    <source>
        <strain evidence="5 6">PEB0171</strain>
    </source>
</reference>
<dbReference type="EMBL" id="MEIV01000011">
    <property type="protein sequence ID" value="PIT64730.1"/>
    <property type="molecule type" value="Genomic_DNA"/>
</dbReference>
<dbReference type="Gene3D" id="1.20.5.170">
    <property type="match status" value="1"/>
</dbReference>
<name>A0A2N9Y6U3_9NEIS</name>
<dbReference type="InterPro" id="IPR008635">
    <property type="entry name" value="Coiled_stalk_dom"/>
</dbReference>
<dbReference type="GO" id="GO:0015031">
    <property type="term" value="P:protein transport"/>
    <property type="evidence" value="ECO:0007669"/>
    <property type="project" value="UniProtKB-KW"/>
</dbReference>
<keyword evidence="2" id="KW-0653">Protein transport</keyword>
<dbReference type="Gene3D" id="3.30.1300.30">
    <property type="entry name" value="GSPII I/J protein-like"/>
    <property type="match status" value="1"/>
</dbReference>
<dbReference type="Pfam" id="PF05658">
    <property type="entry name" value="YadA_head"/>
    <property type="match status" value="2"/>
</dbReference>
<feature type="domain" description="Trimeric autotransporter adhesin YadA-like stalk" evidence="4">
    <location>
        <begin position="439"/>
        <end position="466"/>
    </location>
</feature>
<feature type="domain" description="Trimeric autotransporter adhesin YadA-like head" evidence="3">
    <location>
        <begin position="367"/>
        <end position="393"/>
    </location>
</feature>
<feature type="non-terminal residue" evidence="5">
    <location>
        <position position="1"/>
    </location>
</feature>
<dbReference type="InterPro" id="IPR008640">
    <property type="entry name" value="Adhesin_Head_dom"/>
</dbReference>
<dbReference type="Gene3D" id="2.150.10.10">
    <property type="entry name" value="Serralysin-like metalloprotease, C-terminal"/>
    <property type="match status" value="3"/>
</dbReference>
<dbReference type="Proteomes" id="UP000231094">
    <property type="component" value="Unassembled WGS sequence"/>
</dbReference>
<protein>
    <recommendedName>
        <fullName evidence="7">Trimeric autotransporter adhesin YadA-like C-terminal membrane anchor domain-containing protein</fullName>
    </recommendedName>
</protein>
<proteinExistence type="predicted"/>
<dbReference type="SUPFAM" id="SSF101967">
    <property type="entry name" value="Adhesin YadA, collagen-binding domain"/>
    <property type="match status" value="2"/>
</dbReference>
<sequence length="560" mass="56462">SAQRITHVAAGDVSAHSTDAINGGQFFSLSSYISVSTSLSSLSTTISSAVTSQINSIGSSLFSNYESLSSTVSSVSTASESMKTVMSYLDKHAIKWNEEQGGFDAGQINGMTRDSTPTYRKIVNLADGDVSKDSHDAVNGSQLYTVNSELTAGLNSLSTSTSTAISDLLNGTDPGSMSTSIANLNANALLWNGTVYDAARGSIEGQIITGVKGGNIAAGSLDAVNAGQLWDVKQSISALSSSVSTVVSGLPAGTISDDALSSLSTAISKNIDSQISSVASYLGTASQPDTNSIKPPKYDITTPSGSVVSANNVKDALENLENYGTKYAKSNSAKAASVAQGVDSVAIGGASMASGTSAVAIGDSASASSANGVALGSQAKVTQSGGVALGSESVANTAAGKEGYIPVTATQQQAAAIRATKSTEGAVSVGDASNGVYRQITGVAAGTADTDAVNVAQLKGVNNQVSMINEYVNQMNDNIHHVERRAYSGTALAMALSGAYLPSLNGGEQTVGVGVGAYRGYGAVGLNYKAASKNGKVTWGAGVSTTGKETAVNSVLGFKW</sequence>
<comment type="caution">
    <text evidence="5">The sequence shown here is derived from an EMBL/GenBank/DDBJ whole genome shotgun (WGS) entry which is preliminary data.</text>
</comment>
<organism evidence="5 6">
    <name type="scientific">Snodgrassella alvi</name>
    <dbReference type="NCBI Taxonomy" id="1196083"/>
    <lineage>
        <taxon>Bacteria</taxon>
        <taxon>Pseudomonadati</taxon>
        <taxon>Pseudomonadota</taxon>
        <taxon>Betaproteobacteria</taxon>
        <taxon>Neisseriales</taxon>
        <taxon>Neisseriaceae</taxon>
        <taxon>Snodgrassella</taxon>
    </lineage>
</organism>
<dbReference type="GO" id="GO:0019867">
    <property type="term" value="C:outer membrane"/>
    <property type="evidence" value="ECO:0007669"/>
    <property type="project" value="InterPro"/>
</dbReference>
<feature type="domain" description="Trimeric autotransporter adhesin YadA-like head" evidence="3">
    <location>
        <begin position="339"/>
        <end position="365"/>
    </location>
</feature>
<dbReference type="SUPFAM" id="SSF54523">
    <property type="entry name" value="Pili subunits"/>
    <property type="match status" value="1"/>
</dbReference>
<evidence type="ECO:0000256" key="1">
    <source>
        <dbReference type="ARBA" id="ARBA00022448"/>
    </source>
</evidence>
<accession>A0A2N9Y6U3</accession>
<dbReference type="AlphaFoldDB" id="A0A2N9Y6U3"/>
<evidence type="ECO:0000313" key="5">
    <source>
        <dbReference type="EMBL" id="PIT64730.1"/>
    </source>
</evidence>
<feature type="domain" description="Trimeric autotransporter adhesin YadA-like stalk" evidence="4">
    <location>
        <begin position="121"/>
        <end position="164"/>
    </location>
</feature>
<feature type="domain" description="Trimeric autotransporter adhesin YadA-like stalk" evidence="4">
    <location>
        <begin position="208"/>
        <end position="248"/>
    </location>
</feature>
<dbReference type="InterPro" id="IPR045584">
    <property type="entry name" value="Pilin-like"/>
</dbReference>
<dbReference type="Pfam" id="PF05662">
    <property type="entry name" value="YadA_stalk"/>
    <property type="match status" value="4"/>
</dbReference>
<evidence type="ECO:0000259" key="3">
    <source>
        <dbReference type="Pfam" id="PF05658"/>
    </source>
</evidence>
<keyword evidence="1" id="KW-0813">Transport</keyword>
<gene>
    <name evidence="5" type="ORF">BHC47_02320</name>
</gene>